<dbReference type="Proteomes" id="UP000014020">
    <property type="component" value="Unassembled WGS sequence"/>
</dbReference>
<reference evidence="2" key="1">
    <citation type="submission" date="2012-12" db="EMBL/GenBank/DDBJ databases">
        <title>The genome sequence of Bacillus cereus VD146.</title>
        <authorList>
            <consortium name="The Broad Institute Genome Sequencing Platform"/>
            <consortium name="The Broad Institute Genome Sequencing Center for Infectious Disease"/>
            <person name="Feldgarden M."/>
            <person name="Van der Auwera G.A."/>
            <person name="Mahillon J."/>
            <person name="Duprez V."/>
            <person name="Timmery S."/>
            <person name="Mattelet C."/>
            <person name="Dierick K."/>
            <person name="Sun M."/>
            <person name="Yu Z."/>
            <person name="Zhu L."/>
            <person name="Hu X."/>
            <person name="Shank E.B."/>
            <person name="Swiecicka I."/>
            <person name="Hansen B.M."/>
            <person name="Andrup L."/>
            <person name="Walker B."/>
            <person name="Young S.K."/>
            <person name="Zeng Q."/>
            <person name="Gargeya S."/>
            <person name="Fitzgerald M."/>
            <person name="Haas B."/>
            <person name="Abouelleil A."/>
            <person name="Alvarado L."/>
            <person name="Arachchi H.M."/>
            <person name="Berlin A.M."/>
            <person name="Chapman S.B."/>
            <person name="Dewar J."/>
            <person name="Goldberg J."/>
            <person name="Griggs A."/>
            <person name="Gujja S."/>
            <person name="Hansen M."/>
            <person name="Howarth C."/>
            <person name="Imamovic A."/>
            <person name="Larimer J."/>
            <person name="McCowan C."/>
            <person name="Murphy C."/>
            <person name="Neiman D."/>
            <person name="Pearson M."/>
            <person name="Priest M."/>
            <person name="Roberts A."/>
            <person name="Saif S."/>
            <person name="Shea T."/>
            <person name="Sisk P."/>
            <person name="Sykes S."/>
            <person name="Wortman J."/>
            <person name="Nusbaum C."/>
            <person name="Birren B."/>
        </authorList>
    </citation>
    <scope>NUCLEOTIDE SEQUENCE [LARGE SCALE GENOMIC DNA]</scope>
    <source>
        <strain evidence="2">VD146</strain>
    </source>
</reference>
<accession>R8NH31</accession>
<dbReference type="AlphaFoldDB" id="R8NH31"/>
<dbReference type="HOGENOM" id="CLU_3423681_0_0_9"/>
<comment type="caution">
    <text evidence="1">The sequence shown here is derived from an EMBL/GenBank/DDBJ whole genome shotgun (WGS) entry which is preliminary data.</text>
</comment>
<gene>
    <name evidence="1" type="ORF">IK1_04363</name>
</gene>
<sequence>MSNLPEMPNILQILMYGFILYVL</sequence>
<evidence type="ECO:0000313" key="1">
    <source>
        <dbReference type="EMBL" id="EOP45816.1"/>
    </source>
</evidence>
<name>R8NH31_BACCX</name>
<dbReference type="EMBL" id="AHFE01000024">
    <property type="protein sequence ID" value="EOP45816.1"/>
    <property type="molecule type" value="Genomic_DNA"/>
</dbReference>
<proteinExistence type="predicted"/>
<feature type="non-terminal residue" evidence="1">
    <location>
        <position position="23"/>
    </location>
</feature>
<organism evidence="1 2">
    <name type="scientific">Bacillus cereus (strain VD146)</name>
    <dbReference type="NCBI Taxonomy" id="1053236"/>
    <lineage>
        <taxon>Bacteria</taxon>
        <taxon>Bacillati</taxon>
        <taxon>Bacillota</taxon>
        <taxon>Bacilli</taxon>
        <taxon>Bacillales</taxon>
        <taxon>Bacillaceae</taxon>
        <taxon>Bacillus</taxon>
        <taxon>Bacillus cereus group</taxon>
    </lineage>
</organism>
<protein>
    <submittedName>
        <fullName evidence="1">Uncharacterized protein</fullName>
    </submittedName>
</protein>
<evidence type="ECO:0000313" key="2">
    <source>
        <dbReference type="Proteomes" id="UP000014020"/>
    </source>
</evidence>